<comment type="caution">
    <text evidence="2">The sequence shown here is derived from an EMBL/GenBank/DDBJ whole genome shotgun (WGS) entry which is preliminary data.</text>
</comment>
<dbReference type="AlphaFoldDB" id="A0A645IMB8"/>
<evidence type="ECO:0000313" key="2">
    <source>
        <dbReference type="EMBL" id="MPN49454.1"/>
    </source>
</evidence>
<proteinExistence type="predicted"/>
<reference evidence="2" key="1">
    <citation type="submission" date="2019-08" db="EMBL/GenBank/DDBJ databases">
        <authorList>
            <person name="Kucharzyk K."/>
            <person name="Murdoch R.W."/>
            <person name="Higgins S."/>
            <person name="Loffler F."/>
        </authorList>
    </citation>
    <scope>NUCLEOTIDE SEQUENCE</scope>
</reference>
<name>A0A645IMB8_9ZZZZ</name>
<dbReference type="InterPro" id="IPR035919">
    <property type="entry name" value="EAL_sf"/>
</dbReference>
<gene>
    <name evidence="2" type="ORF">SDC9_197075</name>
</gene>
<feature type="domain" description="EAL" evidence="1">
    <location>
        <begin position="1"/>
        <end position="111"/>
    </location>
</feature>
<organism evidence="2">
    <name type="scientific">bioreactor metagenome</name>
    <dbReference type="NCBI Taxonomy" id="1076179"/>
    <lineage>
        <taxon>unclassified sequences</taxon>
        <taxon>metagenomes</taxon>
        <taxon>ecological metagenomes</taxon>
    </lineage>
</organism>
<accession>A0A645IMB8</accession>
<dbReference type="PROSITE" id="PS50883">
    <property type="entry name" value="EAL"/>
    <property type="match status" value="1"/>
</dbReference>
<sequence>MINSLSSFYYKERIQEASLLAKSYARVLSTVIDAEHQLDLQMHGTLKVAVNKYVVPITFAHQIDKLVIAGCVGTNVQEGEPQKLDCDYMQGYLYSRPLAAEQAFLPMESAQDDDE</sequence>
<dbReference type="SUPFAM" id="SSF141868">
    <property type="entry name" value="EAL domain-like"/>
    <property type="match status" value="1"/>
</dbReference>
<dbReference type="EMBL" id="VSSQ01112733">
    <property type="protein sequence ID" value="MPN49454.1"/>
    <property type="molecule type" value="Genomic_DNA"/>
</dbReference>
<evidence type="ECO:0000259" key="1">
    <source>
        <dbReference type="PROSITE" id="PS50883"/>
    </source>
</evidence>
<dbReference type="InterPro" id="IPR001633">
    <property type="entry name" value="EAL_dom"/>
</dbReference>
<protein>
    <recommendedName>
        <fullName evidence="1">EAL domain-containing protein</fullName>
    </recommendedName>
</protein>
<dbReference type="Gene3D" id="3.20.20.450">
    <property type="entry name" value="EAL domain"/>
    <property type="match status" value="1"/>
</dbReference>